<dbReference type="HOGENOM" id="CLU_1115520_0_0_1"/>
<accession>A0A0C2XAU8</accession>
<dbReference type="AlphaFoldDB" id="A0A0C2XAU8"/>
<gene>
    <name evidence="2" type="ORF">M378DRAFT_6236</name>
</gene>
<keyword evidence="1" id="KW-0175">Coiled coil</keyword>
<feature type="coiled-coil region" evidence="1">
    <location>
        <begin position="57"/>
        <end position="91"/>
    </location>
</feature>
<evidence type="ECO:0000256" key="1">
    <source>
        <dbReference type="SAM" id="Coils"/>
    </source>
</evidence>
<reference evidence="2 3" key="1">
    <citation type="submission" date="2014-04" db="EMBL/GenBank/DDBJ databases">
        <title>Evolutionary Origins and Diversification of the Mycorrhizal Mutualists.</title>
        <authorList>
            <consortium name="DOE Joint Genome Institute"/>
            <consortium name="Mycorrhizal Genomics Consortium"/>
            <person name="Kohler A."/>
            <person name="Kuo A."/>
            <person name="Nagy L.G."/>
            <person name="Floudas D."/>
            <person name="Copeland A."/>
            <person name="Barry K.W."/>
            <person name="Cichocki N."/>
            <person name="Veneault-Fourrey C."/>
            <person name="LaButti K."/>
            <person name="Lindquist E.A."/>
            <person name="Lipzen A."/>
            <person name="Lundell T."/>
            <person name="Morin E."/>
            <person name="Murat C."/>
            <person name="Riley R."/>
            <person name="Ohm R."/>
            <person name="Sun H."/>
            <person name="Tunlid A."/>
            <person name="Henrissat B."/>
            <person name="Grigoriev I.V."/>
            <person name="Hibbett D.S."/>
            <person name="Martin F."/>
        </authorList>
    </citation>
    <scope>NUCLEOTIDE SEQUENCE [LARGE SCALE GENOMIC DNA]</scope>
    <source>
        <strain evidence="2 3">Koide BX008</strain>
    </source>
</reference>
<dbReference type="Proteomes" id="UP000054549">
    <property type="component" value="Unassembled WGS sequence"/>
</dbReference>
<evidence type="ECO:0000313" key="3">
    <source>
        <dbReference type="Proteomes" id="UP000054549"/>
    </source>
</evidence>
<name>A0A0C2XAU8_AMAMK</name>
<organism evidence="2 3">
    <name type="scientific">Amanita muscaria (strain Koide BX008)</name>
    <dbReference type="NCBI Taxonomy" id="946122"/>
    <lineage>
        <taxon>Eukaryota</taxon>
        <taxon>Fungi</taxon>
        <taxon>Dikarya</taxon>
        <taxon>Basidiomycota</taxon>
        <taxon>Agaricomycotina</taxon>
        <taxon>Agaricomycetes</taxon>
        <taxon>Agaricomycetidae</taxon>
        <taxon>Agaricales</taxon>
        <taxon>Pluteineae</taxon>
        <taxon>Amanitaceae</taxon>
        <taxon>Amanita</taxon>
    </lineage>
</organism>
<proteinExistence type="predicted"/>
<protein>
    <submittedName>
        <fullName evidence="2">Uncharacterized protein</fullName>
    </submittedName>
</protein>
<evidence type="ECO:0000313" key="2">
    <source>
        <dbReference type="EMBL" id="KIL71507.1"/>
    </source>
</evidence>
<sequence length="249" mass="28295">MLTSTVTRHGEPTSQYTVTSSDTLGIYMDLVRQLSSPISSYVVDDEADGPGLVIKHQDSYSVRLQSAKDTIEQLKNDVEFLREEAMQRREEAMQRKKIIIDWEIRSRIAQALNDNYVDLLPQPQYLRLKAAVPYLLTAWAVDQGRTTVQNQIEEDQYRRKIGSLRARHLVDDIEPIWDTIPANGRKLMITSWINRDTPGRSNIAHPTPTVAQALSLIQLDHDVTSEEFMLAEEVILGAADKQGKPFFSS</sequence>
<keyword evidence="3" id="KW-1185">Reference proteome</keyword>
<dbReference type="InParanoid" id="A0A0C2XAU8"/>
<dbReference type="EMBL" id="KN818222">
    <property type="protein sequence ID" value="KIL71507.1"/>
    <property type="molecule type" value="Genomic_DNA"/>
</dbReference>